<evidence type="ECO:0000256" key="1">
    <source>
        <dbReference type="ARBA" id="ARBA00001772"/>
    </source>
</evidence>
<sequence>MRYAYALTSALLLGGTAAAFSFQPPAGAQTAQNEPGAIASTAPRAGAPMSFADLVARLQPAVVNISTTQRVTVQQSNPFAGTPFEQFFGSPRGGAGPRTQEAQSLGSGFLISADGYVVTNNHVVSAGTASAVVETITVTLSDRREFKARLVGRDAASDLAVLKIEGATFPFVRFGDSRQARVGDWVVAIGNPFGLSGSVTAGIVSAINRVTGGGTYDRFIQTDAAINRGNSGGPMFDLQGNVIGINSQILSPTGGNIGIGLAIPAEQAKPIVDKLMRGQAIERGYLGVGIQPIDENIGAALGLPKDRGELISRIEPGEAAAKAGIRQGDVVVAVNGKEVTPEQTLSYLVANTAPGTRIPVELLRDGKRQTVTVTVGKRPPEEQLAQFNPEDDSGMPQAEAPQDTSSASLGIGVTPLTPSIARSIGVDPAVKGVVVTGTDPSSDAAGKGIRRGDVIVSVNRTPVANAADVARQVTQAKAAGRDQVLLFVQRRGQGIYMPVRIGG</sequence>
<comment type="catalytic activity">
    <reaction evidence="1">
        <text>Acts on substrates that are at least partially unfolded. The cleavage site P1 residue is normally between a pair of hydrophobic residues, such as Val-|-Val.</text>
        <dbReference type="EC" id="3.4.21.107"/>
    </reaction>
</comment>
<dbReference type="PANTHER" id="PTHR22939">
    <property type="entry name" value="SERINE PROTEASE FAMILY S1C HTRA-RELATED"/>
    <property type="match status" value="1"/>
</dbReference>
<feature type="signal peptide" evidence="17">
    <location>
        <begin position="1"/>
        <end position="19"/>
    </location>
</feature>
<dbReference type="InterPro" id="IPR036034">
    <property type="entry name" value="PDZ_sf"/>
</dbReference>
<dbReference type="RefSeq" id="WP_129341581.1">
    <property type="nucleotide sequence ID" value="NZ_JACIDD010000002.1"/>
</dbReference>
<feature type="binding site" evidence="15">
    <location>
        <begin position="229"/>
        <end position="231"/>
    </location>
    <ligand>
        <name>substrate</name>
    </ligand>
</feature>
<keyword evidence="9" id="KW-0574">Periplasm</keyword>
<comment type="caution">
    <text evidence="18">The sequence shown here is derived from an EMBL/GenBank/DDBJ whole genome shotgun (WGS) entry which is preliminary data.</text>
</comment>
<keyword evidence="11" id="KW-0720">Serine protease</keyword>
<comment type="similarity">
    <text evidence="3">Belongs to the peptidase S1C family.</text>
</comment>
<evidence type="ECO:0000256" key="8">
    <source>
        <dbReference type="ARBA" id="ARBA00022737"/>
    </source>
</evidence>
<evidence type="ECO:0000256" key="14">
    <source>
        <dbReference type="PIRSR" id="PIRSR611782-1"/>
    </source>
</evidence>
<dbReference type="GO" id="GO:0004252">
    <property type="term" value="F:serine-type endopeptidase activity"/>
    <property type="evidence" value="ECO:0007669"/>
    <property type="project" value="InterPro"/>
</dbReference>
<reference evidence="18 19" key="1">
    <citation type="submission" date="2019-01" db="EMBL/GenBank/DDBJ databases">
        <title>Sphingomonas mucosissima sp. nov. and Sphingomonas desiccabilis sp. nov., from biological soil crusts in the Colorado Plateau, USA.</title>
        <authorList>
            <person name="Zhu D."/>
        </authorList>
    </citation>
    <scope>NUCLEOTIDE SEQUENCE [LARGE SCALE GENOMIC DNA]</scope>
    <source>
        <strain evidence="18 19">CP1D</strain>
    </source>
</reference>
<proteinExistence type="inferred from homology"/>
<keyword evidence="12" id="KW-0346">Stress response</keyword>
<dbReference type="SMART" id="SM00228">
    <property type="entry name" value="PDZ"/>
    <property type="match status" value="2"/>
</dbReference>
<keyword evidence="8" id="KW-0677">Repeat</keyword>
<keyword evidence="19" id="KW-1185">Reference proteome</keyword>
<evidence type="ECO:0000256" key="7">
    <source>
        <dbReference type="ARBA" id="ARBA00022729"/>
    </source>
</evidence>
<dbReference type="EC" id="3.4.21.107" evidence="4"/>
<dbReference type="EMBL" id="SDPT01000002">
    <property type="protein sequence ID" value="RXZ31327.1"/>
    <property type="molecule type" value="Genomic_DNA"/>
</dbReference>
<dbReference type="InterPro" id="IPR001940">
    <property type="entry name" value="Peptidase_S1C"/>
</dbReference>
<dbReference type="PANTHER" id="PTHR22939:SF130">
    <property type="entry name" value="PERIPLASMIC SERINE ENDOPROTEASE DEGP-LIKE-RELATED"/>
    <property type="match status" value="1"/>
</dbReference>
<feature type="binding site" evidence="15">
    <location>
        <position position="158"/>
    </location>
    <ligand>
        <name>substrate</name>
    </ligand>
</feature>
<dbReference type="PROSITE" id="PS50106">
    <property type="entry name" value="PDZ"/>
    <property type="match status" value="2"/>
</dbReference>
<feature type="active site" description="Charge relay system" evidence="14">
    <location>
        <position position="158"/>
    </location>
</feature>
<evidence type="ECO:0000256" key="2">
    <source>
        <dbReference type="ARBA" id="ARBA00004418"/>
    </source>
</evidence>
<accession>A0A4Q2IS69</accession>
<evidence type="ECO:0000256" key="13">
    <source>
        <dbReference type="ARBA" id="ARBA00032850"/>
    </source>
</evidence>
<evidence type="ECO:0000313" key="19">
    <source>
        <dbReference type="Proteomes" id="UP000292347"/>
    </source>
</evidence>
<feature type="active site" description="Charge relay system" evidence="14">
    <location>
        <position position="122"/>
    </location>
</feature>
<dbReference type="Gene3D" id="2.30.42.10">
    <property type="match status" value="2"/>
</dbReference>
<evidence type="ECO:0000256" key="16">
    <source>
        <dbReference type="SAM" id="MobiDB-lite"/>
    </source>
</evidence>
<evidence type="ECO:0000256" key="17">
    <source>
        <dbReference type="SAM" id="SignalP"/>
    </source>
</evidence>
<evidence type="ECO:0000256" key="15">
    <source>
        <dbReference type="PIRSR" id="PIRSR611782-2"/>
    </source>
</evidence>
<feature type="binding site" evidence="15">
    <location>
        <position position="122"/>
    </location>
    <ligand>
        <name>substrate</name>
    </ligand>
</feature>
<comment type="subcellular location">
    <subcellularLocation>
        <location evidence="2">Periplasm</location>
    </subcellularLocation>
</comment>
<keyword evidence="6" id="KW-0645">Protease</keyword>
<dbReference type="AlphaFoldDB" id="A0A4Q2IS69"/>
<dbReference type="Pfam" id="PF13180">
    <property type="entry name" value="PDZ_2"/>
    <property type="match status" value="2"/>
</dbReference>
<evidence type="ECO:0000256" key="11">
    <source>
        <dbReference type="ARBA" id="ARBA00022825"/>
    </source>
</evidence>
<evidence type="ECO:0000313" key="18">
    <source>
        <dbReference type="EMBL" id="RXZ31327.1"/>
    </source>
</evidence>
<evidence type="ECO:0000256" key="5">
    <source>
        <dbReference type="ARBA" id="ARBA00013958"/>
    </source>
</evidence>
<feature type="region of interest" description="Disordered" evidence="16">
    <location>
        <begin position="375"/>
        <end position="409"/>
    </location>
</feature>
<dbReference type="OrthoDB" id="9758917at2"/>
<dbReference type="NCBIfam" id="TIGR02037">
    <property type="entry name" value="degP_htrA_DO"/>
    <property type="match status" value="1"/>
</dbReference>
<dbReference type="GO" id="GO:0006508">
    <property type="term" value="P:proteolysis"/>
    <property type="evidence" value="ECO:0007669"/>
    <property type="project" value="UniProtKB-KW"/>
</dbReference>
<name>A0A4Q2IS69_9SPHN</name>
<feature type="active site" description="Charge relay system" evidence="14">
    <location>
        <position position="231"/>
    </location>
</feature>
<evidence type="ECO:0000256" key="10">
    <source>
        <dbReference type="ARBA" id="ARBA00022801"/>
    </source>
</evidence>
<dbReference type="CDD" id="cd10839">
    <property type="entry name" value="cpPDZ1_DegP-like"/>
    <property type="match status" value="1"/>
</dbReference>
<dbReference type="PRINTS" id="PR00834">
    <property type="entry name" value="PROTEASES2C"/>
</dbReference>
<evidence type="ECO:0000256" key="12">
    <source>
        <dbReference type="ARBA" id="ARBA00023016"/>
    </source>
</evidence>
<gene>
    <name evidence="18" type="ORF">EO081_08685</name>
</gene>
<evidence type="ECO:0000256" key="4">
    <source>
        <dbReference type="ARBA" id="ARBA00013035"/>
    </source>
</evidence>
<evidence type="ECO:0000256" key="6">
    <source>
        <dbReference type="ARBA" id="ARBA00022670"/>
    </source>
</evidence>
<feature type="chain" id="PRO_5039722043" description="Probable periplasmic serine endoprotease DegP-like" evidence="17">
    <location>
        <begin position="20"/>
        <end position="503"/>
    </location>
</feature>
<protein>
    <recommendedName>
        <fullName evidence="5">Probable periplasmic serine endoprotease DegP-like</fullName>
        <ecNumber evidence="4">3.4.21.107</ecNumber>
    </recommendedName>
    <alternativeName>
        <fullName evidence="13">Protease Do</fullName>
    </alternativeName>
</protein>
<dbReference type="InterPro" id="IPR001478">
    <property type="entry name" value="PDZ"/>
</dbReference>
<dbReference type="Gene3D" id="2.40.10.120">
    <property type="match status" value="1"/>
</dbReference>
<evidence type="ECO:0000256" key="3">
    <source>
        <dbReference type="ARBA" id="ARBA00010541"/>
    </source>
</evidence>
<dbReference type="SUPFAM" id="SSF50494">
    <property type="entry name" value="Trypsin-like serine proteases"/>
    <property type="match status" value="1"/>
</dbReference>
<evidence type="ECO:0000256" key="9">
    <source>
        <dbReference type="ARBA" id="ARBA00022764"/>
    </source>
</evidence>
<organism evidence="18 19">
    <name type="scientific">Sphingomonas desiccabilis</name>
    <dbReference type="NCBI Taxonomy" id="429134"/>
    <lineage>
        <taxon>Bacteria</taxon>
        <taxon>Pseudomonadati</taxon>
        <taxon>Pseudomonadota</taxon>
        <taxon>Alphaproteobacteria</taxon>
        <taxon>Sphingomonadales</taxon>
        <taxon>Sphingomonadaceae</taxon>
        <taxon>Sphingomonas</taxon>
    </lineage>
</organism>
<dbReference type="Pfam" id="PF13365">
    <property type="entry name" value="Trypsin_2"/>
    <property type="match status" value="1"/>
</dbReference>
<dbReference type="SUPFAM" id="SSF50156">
    <property type="entry name" value="PDZ domain-like"/>
    <property type="match status" value="2"/>
</dbReference>
<dbReference type="InterPro" id="IPR011782">
    <property type="entry name" value="Pept_S1C_Do"/>
</dbReference>
<keyword evidence="10" id="KW-0378">Hydrolase</keyword>
<keyword evidence="7 17" id="KW-0732">Signal</keyword>
<dbReference type="Proteomes" id="UP000292347">
    <property type="component" value="Unassembled WGS sequence"/>
</dbReference>
<dbReference type="InterPro" id="IPR009003">
    <property type="entry name" value="Peptidase_S1_PA"/>
</dbReference>